<dbReference type="PANTHER" id="PTHR43283">
    <property type="entry name" value="BETA-LACTAMASE-RELATED"/>
    <property type="match status" value="1"/>
</dbReference>
<dbReference type="Pfam" id="PF00144">
    <property type="entry name" value="Beta-lactamase"/>
    <property type="match status" value="1"/>
</dbReference>
<dbReference type="SUPFAM" id="SSF56601">
    <property type="entry name" value="beta-lactamase/transpeptidase-like"/>
    <property type="match status" value="1"/>
</dbReference>
<dbReference type="PROSITE" id="PS51257">
    <property type="entry name" value="PROKAR_LIPOPROTEIN"/>
    <property type="match status" value="1"/>
</dbReference>
<dbReference type="EMBL" id="LT598653">
    <property type="protein sequence ID" value="SBV32366.1"/>
    <property type="molecule type" value="Genomic_DNA"/>
</dbReference>
<name>A0A1Y5PUK3_9SPHN</name>
<dbReference type="InterPro" id="IPR001466">
    <property type="entry name" value="Beta-lactam-related"/>
</dbReference>
<gene>
    <name evidence="2" type="ORF">SPPYR_1246</name>
</gene>
<feature type="domain" description="Beta-lactamase-related" evidence="1">
    <location>
        <begin position="84"/>
        <end position="344"/>
    </location>
</feature>
<dbReference type="KEGG" id="sphu:SPPYR_1246"/>
<proteinExistence type="predicted"/>
<dbReference type="PROSITE" id="PS51318">
    <property type="entry name" value="TAT"/>
    <property type="match status" value="1"/>
</dbReference>
<reference evidence="2" key="1">
    <citation type="submission" date="2016-03" db="EMBL/GenBank/DDBJ databases">
        <authorList>
            <person name="Ploux O."/>
        </authorList>
    </citation>
    <scope>NUCLEOTIDE SEQUENCE</scope>
    <source>
        <strain evidence="2">UC10</strain>
    </source>
</reference>
<dbReference type="InterPro" id="IPR012338">
    <property type="entry name" value="Beta-lactam/transpept-like"/>
</dbReference>
<organism evidence="2">
    <name type="scientific">uncultured Sphingopyxis sp</name>
    <dbReference type="NCBI Taxonomy" id="310581"/>
    <lineage>
        <taxon>Bacteria</taxon>
        <taxon>Pseudomonadati</taxon>
        <taxon>Pseudomonadota</taxon>
        <taxon>Alphaproteobacteria</taxon>
        <taxon>Sphingomonadales</taxon>
        <taxon>Sphingomonadaceae</taxon>
        <taxon>Sphingopyxis</taxon>
        <taxon>environmental samples</taxon>
    </lineage>
</organism>
<evidence type="ECO:0000259" key="1">
    <source>
        <dbReference type="Pfam" id="PF00144"/>
    </source>
</evidence>
<dbReference type="AlphaFoldDB" id="A0A1Y5PUK3"/>
<dbReference type="InterPro" id="IPR050789">
    <property type="entry name" value="Diverse_Enzym_Activities"/>
</dbReference>
<accession>A0A1Y5PUK3</accession>
<dbReference type="Gene3D" id="3.40.710.10">
    <property type="entry name" value="DD-peptidase/beta-lactamase superfamily"/>
    <property type="match status" value="1"/>
</dbReference>
<dbReference type="RefSeq" id="WP_295325307.1">
    <property type="nucleotide sequence ID" value="NZ_LT598653.1"/>
</dbReference>
<evidence type="ECO:0000313" key="2">
    <source>
        <dbReference type="EMBL" id="SBV32366.1"/>
    </source>
</evidence>
<dbReference type="PANTHER" id="PTHR43283:SF7">
    <property type="entry name" value="BETA-LACTAMASE-RELATED DOMAIN-CONTAINING PROTEIN"/>
    <property type="match status" value="1"/>
</dbReference>
<protein>
    <submittedName>
        <fullName evidence="2">Penicillin-binding protein, beta-lactamase class C</fullName>
    </submittedName>
</protein>
<dbReference type="InterPro" id="IPR006311">
    <property type="entry name" value="TAT_signal"/>
</dbReference>
<sequence length="525" mass="57551">MRDMNMTRRRAGQLVMGASAFVMLGGCALRPGRVSAAVPGVGPVQPDSYKDGLLRSTPEAQGVSSDAILAFLADVESAGLELHSFMLMRNRHVVAEGWWWPYSPGRIHMTHSLTKSVTAVAAGLAIDEGRFGFDDKVVSFFPEYVPADASENMRAMTVRNLLTMQCGHDVETSGSVWRPIDTPWAAEFFKIPVVHQPGTHFQYTSAASFMLSAIVSRTTGESMADYLTPRFFEPMGIDRWHWDSSPAGVSPGGNGLTWNTAASIKLGAVHADGGTWNGHRVLSEKWVREATTEQTPGDADGAYGYQWWMGPGKAYLALGLFSQMSIVFPEHNAVLALFSAIKGSKKIKPYIWKHFPAAFVADTLPADPGAVALQRRTAGLRLLPPLHPASLAAPAGISGKRLAVQTNDQGVEWLSFDFVGDRCTYRMRDAHGEHEITAGFGEYLEQDTSMTGNRLHHEYRPPSQRVVAGARWTSPQTLEMTWQFVETAFRDTLVCTFASDGVTVDRSVNLNSAEERLPTLMARID</sequence>